<feature type="domain" description="Multidrug resistance protein MdtA-like C-terminal permuted SH3" evidence="3">
    <location>
        <begin position="383"/>
        <end position="426"/>
    </location>
</feature>
<organism evidence="4 5">
    <name type="scientific">Vibrio zhugei</name>
    <dbReference type="NCBI Taxonomy" id="2479546"/>
    <lineage>
        <taxon>Bacteria</taxon>
        <taxon>Pseudomonadati</taxon>
        <taxon>Pseudomonadota</taxon>
        <taxon>Gammaproteobacteria</taxon>
        <taxon>Vibrionales</taxon>
        <taxon>Vibrionaceae</taxon>
        <taxon>Vibrio</taxon>
    </lineage>
</organism>
<dbReference type="RefSeq" id="WP_123014163.1">
    <property type="nucleotide sequence ID" value="NZ_AP024912.1"/>
</dbReference>
<name>A0ABV7CDI6_9VIBR</name>
<evidence type="ECO:0000313" key="4">
    <source>
        <dbReference type="EMBL" id="MFC3024921.1"/>
    </source>
</evidence>
<dbReference type="Gene3D" id="1.10.287.470">
    <property type="entry name" value="Helix hairpin bin"/>
    <property type="match status" value="1"/>
</dbReference>
<comment type="caution">
    <text evidence="4">The sequence shown here is derived from an EMBL/GenBank/DDBJ whole genome shotgun (WGS) entry which is preliminary data.</text>
</comment>
<keyword evidence="2" id="KW-0812">Transmembrane</keyword>
<dbReference type="Pfam" id="PF25967">
    <property type="entry name" value="RND-MFP_C"/>
    <property type="match status" value="1"/>
</dbReference>
<dbReference type="InterPro" id="IPR058627">
    <property type="entry name" value="MdtA-like_C"/>
</dbReference>
<keyword evidence="1" id="KW-0175">Coiled coil</keyword>
<dbReference type="Gene3D" id="2.40.50.100">
    <property type="match status" value="1"/>
</dbReference>
<keyword evidence="5" id="KW-1185">Reference proteome</keyword>
<dbReference type="EMBL" id="JBHRSE010000095">
    <property type="protein sequence ID" value="MFC3024921.1"/>
    <property type="molecule type" value="Genomic_DNA"/>
</dbReference>
<proteinExistence type="predicted"/>
<evidence type="ECO:0000256" key="2">
    <source>
        <dbReference type="SAM" id="Phobius"/>
    </source>
</evidence>
<protein>
    <submittedName>
        <fullName evidence="4">Efflux RND transporter periplasmic adaptor subunit</fullName>
    </submittedName>
</protein>
<evidence type="ECO:0000259" key="3">
    <source>
        <dbReference type="Pfam" id="PF25967"/>
    </source>
</evidence>
<dbReference type="Gene3D" id="2.40.420.20">
    <property type="match status" value="1"/>
</dbReference>
<accession>A0ABV7CDI6</accession>
<feature type="transmembrane region" description="Helical" evidence="2">
    <location>
        <begin position="12"/>
        <end position="30"/>
    </location>
</feature>
<sequence>MRFWNKANSKSLIILLGVIIGAGLFIIAKMTQKGPEHDPLLSPPVFASAIKVTPANFLLQAKGFGISQSAETWKAIANVAGRVVSINPELESGVILKKGTELLKLDPSRYQLVISEIKADIASLSAELTQLNTEYSNTEALLSLAKERLRLSEKELSRFEKLAKKEVISISKKDETLRTTLAQRQEVRSLENQMALFPSRFENLKSKRLRALSKLDQAQLNLKDTVFLAPYDLRIKIVNVEQHQYVGIGQLLFSADNISKAEVEAQIPLSVLRRLMGASFIDKEQTTEDLDISRRFNFSSIKSEVFLVGSQNTKWPASVQRVASGLDQKTRAGRVVVSVSEPYRGANLPVRPALQPDMYVEVTLSILSPDPLLAIPVSSVHQGSVYLVDADNKLQRRKVEVSFVQRDLAVISSGLKPGEIIITDDLLMAVNGMSVAQRRNSELEGWVKKTSLGESL</sequence>
<dbReference type="Proteomes" id="UP001595384">
    <property type="component" value="Unassembled WGS sequence"/>
</dbReference>
<evidence type="ECO:0000256" key="1">
    <source>
        <dbReference type="SAM" id="Coils"/>
    </source>
</evidence>
<gene>
    <name evidence="4" type="ORF">ACFODT_13970</name>
</gene>
<keyword evidence="2" id="KW-0472">Membrane</keyword>
<feature type="coiled-coil region" evidence="1">
    <location>
        <begin position="114"/>
        <end position="162"/>
    </location>
</feature>
<dbReference type="PANTHER" id="PTHR30469">
    <property type="entry name" value="MULTIDRUG RESISTANCE PROTEIN MDTA"/>
    <property type="match status" value="1"/>
</dbReference>
<evidence type="ECO:0000313" key="5">
    <source>
        <dbReference type="Proteomes" id="UP001595384"/>
    </source>
</evidence>
<dbReference type="PANTHER" id="PTHR30469:SF12">
    <property type="entry name" value="MULTIDRUG RESISTANCE PROTEIN MDTA"/>
    <property type="match status" value="1"/>
</dbReference>
<dbReference type="Gene3D" id="2.40.30.170">
    <property type="match status" value="1"/>
</dbReference>
<keyword evidence="2" id="KW-1133">Transmembrane helix</keyword>
<reference evidence="5" key="1">
    <citation type="journal article" date="2019" name="Int. J. Syst. Evol. Microbiol.">
        <title>The Global Catalogue of Microorganisms (GCM) 10K type strain sequencing project: providing services to taxonomists for standard genome sequencing and annotation.</title>
        <authorList>
            <consortium name="The Broad Institute Genomics Platform"/>
            <consortium name="The Broad Institute Genome Sequencing Center for Infectious Disease"/>
            <person name="Wu L."/>
            <person name="Ma J."/>
        </authorList>
    </citation>
    <scope>NUCLEOTIDE SEQUENCE [LARGE SCALE GENOMIC DNA]</scope>
    <source>
        <strain evidence="5">KCTC 62784</strain>
    </source>
</reference>
<dbReference type="SUPFAM" id="SSF111369">
    <property type="entry name" value="HlyD-like secretion proteins"/>
    <property type="match status" value="1"/>
</dbReference>